<keyword evidence="1" id="KW-0677">Repeat</keyword>
<dbReference type="Pfam" id="PF13041">
    <property type="entry name" value="PPR_2"/>
    <property type="match status" value="2"/>
</dbReference>
<evidence type="ECO:0000256" key="2">
    <source>
        <dbReference type="ARBA" id="ARBA00061659"/>
    </source>
</evidence>
<organism evidence="4 5">
    <name type="scientific">Linum tenue</name>
    <dbReference type="NCBI Taxonomy" id="586396"/>
    <lineage>
        <taxon>Eukaryota</taxon>
        <taxon>Viridiplantae</taxon>
        <taxon>Streptophyta</taxon>
        <taxon>Embryophyta</taxon>
        <taxon>Tracheophyta</taxon>
        <taxon>Spermatophyta</taxon>
        <taxon>Magnoliopsida</taxon>
        <taxon>eudicotyledons</taxon>
        <taxon>Gunneridae</taxon>
        <taxon>Pentapetalae</taxon>
        <taxon>rosids</taxon>
        <taxon>fabids</taxon>
        <taxon>Malpighiales</taxon>
        <taxon>Linaceae</taxon>
        <taxon>Linum</taxon>
    </lineage>
</organism>
<dbReference type="InterPro" id="IPR002885">
    <property type="entry name" value="PPR_rpt"/>
</dbReference>
<dbReference type="InterPro" id="IPR046960">
    <property type="entry name" value="PPR_At4g14850-like_plant"/>
</dbReference>
<dbReference type="PROSITE" id="PS51375">
    <property type="entry name" value="PPR"/>
    <property type="match status" value="5"/>
</dbReference>
<feature type="repeat" description="PPR" evidence="3">
    <location>
        <begin position="292"/>
        <end position="326"/>
    </location>
</feature>
<feature type="repeat" description="PPR" evidence="3">
    <location>
        <begin position="428"/>
        <end position="463"/>
    </location>
</feature>
<feature type="repeat" description="PPR" evidence="3">
    <location>
        <begin position="362"/>
        <end position="392"/>
    </location>
</feature>
<dbReference type="Pfam" id="PF01535">
    <property type="entry name" value="PPR"/>
    <property type="match status" value="4"/>
</dbReference>
<dbReference type="GO" id="GO:0009451">
    <property type="term" value="P:RNA modification"/>
    <property type="evidence" value="ECO:0007669"/>
    <property type="project" value="InterPro"/>
</dbReference>
<proteinExistence type="inferred from homology"/>
<dbReference type="Proteomes" id="UP001154282">
    <property type="component" value="Unassembled WGS sequence"/>
</dbReference>
<dbReference type="Gene3D" id="1.25.40.10">
    <property type="entry name" value="Tetratricopeptide repeat domain"/>
    <property type="match status" value="4"/>
</dbReference>
<dbReference type="PANTHER" id="PTHR47926">
    <property type="entry name" value="PENTATRICOPEPTIDE REPEAT-CONTAINING PROTEIN"/>
    <property type="match status" value="1"/>
</dbReference>
<gene>
    <name evidence="4" type="ORF">LITE_LOCUS47005</name>
</gene>
<dbReference type="GO" id="GO:0003723">
    <property type="term" value="F:RNA binding"/>
    <property type="evidence" value="ECO:0007669"/>
    <property type="project" value="InterPro"/>
</dbReference>
<dbReference type="FunFam" id="1.25.40.10:FF:000090">
    <property type="entry name" value="Pentatricopeptide repeat-containing protein, chloroplastic"/>
    <property type="match status" value="1"/>
</dbReference>
<evidence type="ECO:0000313" key="4">
    <source>
        <dbReference type="EMBL" id="CAI0553926.1"/>
    </source>
</evidence>
<dbReference type="EMBL" id="CAMGYJ010000010">
    <property type="protein sequence ID" value="CAI0553926.1"/>
    <property type="molecule type" value="Genomic_DNA"/>
</dbReference>
<protein>
    <recommendedName>
        <fullName evidence="6">Pentatricopeptide repeat-containing protein</fullName>
    </recommendedName>
</protein>
<dbReference type="FunFam" id="1.25.40.10:FF:000196">
    <property type="entry name" value="Pentatricopeptide repeat-containing protein At4g14850"/>
    <property type="match status" value="1"/>
</dbReference>
<feature type="repeat" description="PPR" evidence="3">
    <location>
        <begin position="393"/>
        <end position="427"/>
    </location>
</feature>
<name>A0AAV0R9V2_9ROSI</name>
<dbReference type="AlphaFoldDB" id="A0AAV0R9V2"/>
<reference evidence="4" key="1">
    <citation type="submission" date="2022-08" db="EMBL/GenBank/DDBJ databases">
        <authorList>
            <person name="Gutierrez-Valencia J."/>
        </authorList>
    </citation>
    <scope>NUCLEOTIDE SEQUENCE</scope>
</reference>
<dbReference type="PANTHER" id="PTHR47926:SF490">
    <property type="entry name" value="REPEAT-LIKE SUPERFAMILY PROTEIN, PUTATIVE-RELATED"/>
    <property type="match status" value="1"/>
</dbReference>
<sequence length="634" mass="70727">MRHALRLTSKVEGRLKHHNPKRNSIVSISCDLASLLQSCNRTSQIAQVHGFMVTNGLQHDPFSVSKLLASSIQDTQYAASIFENFRDPNLFMFNTMLRAYSISGTPWKAFGVFNNLRARSFLLDQFSFITTLKACARELAEENGQAIHGLVLRSGHLLFVEVKNALLHYYGVCGEIGHAHKLFDEMPEENDLVTCNTMMAAYMQASQPDMALKLFREGVRCGQGVSETSLLSVLSALSELEDSRGGESIHGLWIKVGFHSNKNVVTALIDMYAKTGSIESGRRLFDETMSRDVVLWNCMIDKYAKAGLLDEGIALLKLMKSERVNPNSSTLASLLSACASTGSIKLGRYLSSFVELEAMKLDAVLGTALIDMFAKSGFLDKAVDIFQRMQSKDVKSWTAMILGYGVHGQSSNAVALMYRMEDEGYRPNEVTFLAVLSACSHGGMVKEAMECFRRMVERYGLLPKVEHYGCIIDLLGRLGLLKEAQGLIERLPPIKRDATAWRALLAACRVYGDTELGERVNRVLVEMDDQHPTDSMLLSVIKPGTCYMYMLKYLEHLNNGSMYLECRNFELDMLHLPWLGVCDCSFCWQSKELAFAGALHREIANLGYKSVAHCLHQKPNNQKTNVAHTTGPCQ</sequence>
<evidence type="ECO:0000256" key="1">
    <source>
        <dbReference type="ARBA" id="ARBA00022737"/>
    </source>
</evidence>
<comment type="caution">
    <text evidence="4">The sequence shown here is derived from an EMBL/GenBank/DDBJ whole genome shotgun (WGS) entry which is preliminary data.</text>
</comment>
<dbReference type="NCBIfam" id="TIGR00756">
    <property type="entry name" value="PPR"/>
    <property type="match status" value="5"/>
</dbReference>
<feature type="repeat" description="PPR" evidence="3">
    <location>
        <begin position="191"/>
        <end position="225"/>
    </location>
</feature>
<evidence type="ECO:0000256" key="3">
    <source>
        <dbReference type="PROSITE-ProRule" id="PRU00708"/>
    </source>
</evidence>
<dbReference type="InterPro" id="IPR011990">
    <property type="entry name" value="TPR-like_helical_dom_sf"/>
</dbReference>
<accession>A0AAV0R9V2</accession>
<evidence type="ECO:0008006" key="6">
    <source>
        <dbReference type="Google" id="ProtNLM"/>
    </source>
</evidence>
<keyword evidence="5" id="KW-1185">Reference proteome</keyword>
<comment type="similarity">
    <text evidence="2">Belongs to the PPR family. PCMP-E subfamily.</text>
</comment>
<evidence type="ECO:0000313" key="5">
    <source>
        <dbReference type="Proteomes" id="UP001154282"/>
    </source>
</evidence>